<name>A0A447GD37_9MYCO</name>
<dbReference type="EMBL" id="LR130759">
    <property type="protein sequence ID" value="VDM88427.1"/>
    <property type="molecule type" value="Genomic_DNA"/>
</dbReference>
<sequence length="88" mass="8917">MVASPACRPSSARAPRSGGPSADSASTLGRLSFPPLRMYGVVLAGLYAVMAVPLPADDITTSSDDYAATATGAAQEWSGSQWAVLIAC</sequence>
<dbReference type="AlphaFoldDB" id="A0A447GD37"/>
<evidence type="ECO:0000313" key="3">
    <source>
        <dbReference type="Proteomes" id="UP000269998"/>
    </source>
</evidence>
<reference evidence="3" key="1">
    <citation type="submission" date="2018-02" db="EMBL/GenBank/DDBJ databases">
        <authorList>
            <person name="Seth-Smith MB H."/>
            <person name="Seth-Smith H."/>
        </authorList>
    </citation>
    <scope>NUCLEOTIDE SEQUENCE [LARGE SCALE GENOMIC DNA]</scope>
</reference>
<accession>A0A447GD37</accession>
<dbReference type="Proteomes" id="UP000269998">
    <property type="component" value="Chromosome"/>
</dbReference>
<feature type="region of interest" description="Disordered" evidence="1">
    <location>
        <begin position="1"/>
        <end position="31"/>
    </location>
</feature>
<feature type="compositionally biased region" description="Low complexity" evidence="1">
    <location>
        <begin position="1"/>
        <end position="22"/>
    </location>
</feature>
<organism evidence="2 3">
    <name type="scientific">Mycobacterium basiliense</name>
    <dbReference type="NCBI Taxonomy" id="2094119"/>
    <lineage>
        <taxon>Bacteria</taxon>
        <taxon>Bacillati</taxon>
        <taxon>Actinomycetota</taxon>
        <taxon>Actinomycetes</taxon>
        <taxon>Mycobacteriales</taxon>
        <taxon>Mycobacteriaceae</taxon>
        <taxon>Mycobacterium</taxon>
    </lineage>
</organism>
<evidence type="ECO:0000256" key="1">
    <source>
        <dbReference type="SAM" id="MobiDB-lite"/>
    </source>
</evidence>
<keyword evidence="3" id="KW-1185">Reference proteome</keyword>
<proteinExistence type="predicted"/>
<evidence type="ECO:0000313" key="2">
    <source>
        <dbReference type="EMBL" id="VDM88427.1"/>
    </source>
</evidence>
<dbReference type="KEGG" id="mbai:MB901379_01989"/>
<gene>
    <name evidence="2" type="ORF">MB901379_01989</name>
</gene>
<protein>
    <submittedName>
        <fullName evidence="2">Uncharacterized protein</fullName>
    </submittedName>
</protein>